<dbReference type="PANTHER" id="PTHR35793:SF2">
    <property type="entry name" value="INNER MEMBRANE PROTEIN YJIG"/>
    <property type="match status" value="1"/>
</dbReference>
<keyword evidence="4" id="KW-1185">Reference proteome</keyword>
<dbReference type="Pfam" id="PF07670">
    <property type="entry name" value="Gate"/>
    <property type="match status" value="1"/>
</dbReference>
<protein>
    <submittedName>
        <fullName evidence="3">Spore maturation protein</fullName>
    </submittedName>
</protein>
<feature type="transmembrane region" description="Helical" evidence="1">
    <location>
        <begin position="50"/>
        <end position="70"/>
    </location>
</feature>
<reference evidence="3" key="1">
    <citation type="journal article" date="2014" name="Int. J. Syst. Evol. Microbiol.">
        <title>Complete genome sequence of Corynebacterium casei LMG S-19264T (=DSM 44701T), isolated from a smear-ripened cheese.</title>
        <authorList>
            <consortium name="US DOE Joint Genome Institute (JGI-PGF)"/>
            <person name="Walter F."/>
            <person name="Albersmeier A."/>
            <person name="Kalinowski J."/>
            <person name="Ruckert C."/>
        </authorList>
    </citation>
    <scope>NUCLEOTIDE SEQUENCE</scope>
    <source>
        <strain evidence="3">JCM 14719</strain>
    </source>
</reference>
<dbReference type="EMBL" id="BMOF01000005">
    <property type="protein sequence ID" value="GGJ94288.1"/>
    <property type="molecule type" value="Genomic_DNA"/>
</dbReference>
<evidence type="ECO:0000313" key="3">
    <source>
        <dbReference type="EMBL" id="GGJ94288.1"/>
    </source>
</evidence>
<feature type="transmembrane region" description="Helical" evidence="1">
    <location>
        <begin position="9"/>
        <end position="30"/>
    </location>
</feature>
<evidence type="ECO:0000313" key="4">
    <source>
        <dbReference type="Proteomes" id="UP000637720"/>
    </source>
</evidence>
<dbReference type="Proteomes" id="UP000637720">
    <property type="component" value="Unassembled WGS sequence"/>
</dbReference>
<dbReference type="GO" id="GO:0005886">
    <property type="term" value="C:plasma membrane"/>
    <property type="evidence" value="ECO:0007669"/>
    <property type="project" value="TreeGrafter"/>
</dbReference>
<evidence type="ECO:0000256" key="1">
    <source>
        <dbReference type="SAM" id="Phobius"/>
    </source>
</evidence>
<organism evidence="3 4">
    <name type="scientific">Calditerricola satsumensis</name>
    <dbReference type="NCBI Taxonomy" id="373054"/>
    <lineage>
        <taxon>Bacteria</taxon>
        <taxon>Bacillati</taxon>
        <taxon>Bacillota</taxon>
        <taxon>Bacilli</taxon>
        <taxon>Bacillales</taxon>
        <taxon>Bacillaceae</taxon>
        <taxon>Calditerricola</taxon>
    </lineage>
</organism>
<keyword evidence="1" id="KW-0472">Membrane</keyword>
<dbReference type="InterPro" id="IPR011642">
    <property type="entry name" value="Gate_dom"/>
</dbReference>
<keyword evidence="1" id="KW-0812">Transmembrane</keyword>
<dbReference type="InterPro" id="IPR052549">
    <property type="entry name" value="SpmB"/>
</dbReference>
<feature type="transmembrane region" description="Helical" evidence="1">
    <location>
        <begin position="159"/>
        <end position="178"/>
    </location>
</feature>
<reference evidence="3" key="2">
    <citation type="submission" date="2020-09" db="EMBL/GenBank/DDBJ databases">
        <authorList>
            <person name="Sun Q."/>
            <person name="Ohkuma M."/>
        </authorList>
    </citation>
    <scope>NUCLEOTIDE SEQUENCE</scope>
    <source>
        <strain evidence="3">JCM 14719</strain>
    </source>
</reference>
<sequence length="184" mass="19351">MRKGGSRVYAWVTALSAWIIPALLAAILAAALVRRVPVYEAFVEGAKDGFGTAVAIIPHVVAMMVAISVFRASGALDLLVALCRPLTDALRVPGEILPLAFLRPLTGSGALSYMVDLFQTHGPDSLIGRMASTIQGSTDTTFYVLAVYFGAVGVTRARYALTVGLLADLAGIAAAIWITNRVFG</sequence>
<name>A0A8J3B931_9BACI</name>
<dbReference type="AlphaFoldDB" id="A0A8J3B931"/>
<proteinExistence type="predicted"/>
<keyword evidence="1" id="KW-1133">Transmembrane helix</keyword>
<gene>
    <name evidence="3" type="ORF">GCM10007043_05150</name>
</gene>
<evidence type="ECO:0000259" key="2">
    <source>
        <dbReference type="Pfam" id="PF07670"/>
    </source>
</evidence>
<accession>A0A8J3B931</accession>
<comment type="caution">
    <text evidence="3">The sequence shown here is derived from an EMBL/GenBank/DDBJ whole genome shotgun (WGS) entry which is preliminary data.</text>
</comment>
<feature type="domain" description="Nucleoside transporter/FeoB GTPase Gate" evidence="2">
    <location>
        <begin position="55"/>
        <end position="153"/>
    </location>
</feature>
<dbReference type="PANTHER" id="PTHR35793">
    <property type="entry name" value="INNER MEMBRANE PROTEIN YJIG"/>
    <property type="match status" value="1"/>
</dbReference>